<evidence type="ECO:0000313" key="3">
    <source>
        <dbReference type="Proteomes" id="UP000468443"/>
    </source>
</evidence>
<keyword evidence="3" id="KW-1185">Reference proteome</keyword>
<accession>A0A6P0UI36</accession>
<proteinExistence type="predicted"/>
<evidence type="ECO:0008006" key="4">
    <source>
        <dbReference type="Google" id="ProtNLM"/>
    </source>
</evidence>
<evidence type="ECO:0000256" key="1">
    <source>
        <dbReference type="SAM" id="SignalP"/>
    </source>
</evidence>
<dbReference type="AlphaFoldDB" id="A0A6P0UI36"/>
<name>A0A6P0UI36_9FLAO</name>
<dbReference type="SUPFAM" id="SSF56925">
    <property type="entry name" value="OMPA-like"/>
    <property type="match status" value="1"/>
</dbReference>
<feature type="chain" id="PRO_5026686577" description="Outer membrane beta-barrel protein" evidence="1">
    <location>
        <begin position="21"/>
        <end position="186"/>
    </location>
</feature>
<reference evidence="2 3" key="1">
    <citation type="submission" date="2020-01" db="EMBL/GenBank/DDBJ databases">
        <title>Muriicola jejuensis KCTC 22299.</title>
        <authorList>
            <person name="Wang G."/>
        </authorList>
    </citation>
    <scope>NUCLEOTIDE SEQUENCE [LARGE SCALE GENOMIC DNA]</scope>
    <source>
        <strain evidence="2 3">KCTC 22299</strain>
    </source>
</reference>
<dbReference type="InterPro" id="IPR011250">
    <property type="entry name" value="OMP/PagP_B-barrel"/>
</dbReference>
<gene>
    <name evidence="2" type="ORF">GWK09_04870</name>
</gene>
<evidence type="ECO:0000313" key="2">
    <source>
        <dbReference type="EMBL" id="NER09836.1"/>
    </source>
</evidence>
<sequence length="186" mass="20861">MRKQLLIPILAMFMSLTQRAQENTWSIEVIDPISFNHPFALSNEGTLGLRVNYRFVQVGKVTFGLSADGSRFATTLRPDQEGEYQEYFFKPRLFAEVPLTRNGNLSFTGGVGWAWLYSRGKPTFFDENGRLQGGDAWADGLNLDAGLIYDVTPNLRIQSSFDQPFLSGEAVDGNSGFLKLRGGFRF</sequence>
<dbReference type="Proteomes" id="UP000468443">
    <property type="component" value="Unassembled WGS sequence"/>
</dbReference>
<organism evidence="2 3">
    <name type="scientific">Muriicola jejuensis</name>
    <dbReference type="NCBI Taxonomy" id="504488"/>
    <lineage>
        <taxon>Bacteria</taxon>
        <taxon>Pseudomonadati</taxon>
        <taxon>Bacteroidota</taxon>
        <taxon>Flavobacteriia</taxon>
        <taxon>Flavobacteriales</taxon>
        <taxon>Flavobacteriaceae</taxon>
        <taxon>Muriicola</taxon>
    </lineage>
</organism>
<comment type="caution">
    <text evidence="2">The sequence shown here is derived from an EMBL/GenBank/DDBJ whole genome shotgun (WGS) entry which is preliminary data.</text>
</comment>
<keyword evidence="1" id="KW-0732">Signal</keyword>
<dbReference type="RefSeq" id="WP_163691870.1">
    <property type="nucleotide sequence ID" value="NZ_FXTW01000001.1"/>
</dbReference>
<dbReference type="EMBL" id="JAABOP010000001">
    <property type="protein sequence ID" value="NER09836.1"/>
    <property type="molecule type" value="Genomic_DNA"/>
</dbReference>
<feature type="signal peptide" evidence="1">
    <location>
        <begin position="1"/>
        <end position="20"/>
    </location>
</feature>
<protein>
    <recommendedName>
        <fullName evidence="4">Outer membrane beta-barrel protein</fullName>
    </recommendedName>
</protein>